<gene>
    <name evidence="7" type="ORF">E2558_10365</name>
</gene>
<dbReference type="Gene3D" id="3.40.50.12780">
    <property type="entry name" value="N-terminal domain of ligase-like"/>
    <property type="match status" value="1"/>
</dbReference>
<protein>
    <recommendedName>
        <fullName evidence="2">Putative long chain fatty acid-CoA ligase VraA</fullName>
    </recommendedName>
    <alternativeName>
        <fullName evidence="4">Acyl-CoA synthetase</fullName>
    </alternativeName>
</protein>
<comment type="caution">
    <text evidence="7">The sequence shown here is derived from an EMBL/GenBank/DDBJ whole genome shotgun (WGS) entry which is preliminary data.</text>
</comment>
<dbReference type="AlphaFoldDB" id="A0A4Z1BVJ8"/>
<evidence type="ECO:0000256" key="4">
    <source>
        <dbReference type="ARBA" id="ARBA00032875"/>
    </source>
</evidence>
<dbReference type="Pfam" id="PF00501">
    <property type="entry name" value="AMP-binding"/>
    <property type="match status" value="1"/>
</dbReference>
<dbReference type="SUPFAM" id="SSF56801">
    <property type="entry name" value="Acetyl-CoA synthetase-like"/>
    <property type="match status" value="1"/>
</dbReference>
<proteinExistence type="inferred from homology"/>
<organism evidence="7 8">
    <name type="scientific">Staphylococcus pragensis</name>
    <dbReference type="NCBI Taxonomy" id="1611836"/>
    <lineage>
        <taxon>Bacteria</taxon>
        <taxon>Bacillati</taxon>
        <taxon>Bacillota</taxon>
        <taxon>Bacilli</taxon>
        <taxon>Bacillales</taxon>
        <taxon>Staphylococcaceae</taxon>
        <taxon>Staphylococcus</taxon>
    </lineage>
</organism>
<evidence type="ECO:0000313" key="7">
    <source>
        <dbReference type="EMBL" id="TGN24461.1"/>
    </source>
</evidence>
<name>A0A4Z1BVJ8_9STAP</name>
<feature type="domain" description="AMP-dependent synthetase/ligase" evidence="5">
    <location>
        <begin position="11"/>
        <end position="325"/>
    </location>
</feature>
<keyword evidence="8" id="KW-1185">Reference proteome</keyword>
<evidence type="ECO:0000256" key="3">
    <source>
        <dbReference type="ARBA" id="ARBA00022598"/>
    </source>
</evidence>
<dbReference type="InterPro" id="IPR025110">
    <property type="entry name" value="AMP-bd_C"/>
</dbReference>
<comment type="similarity">
    <text evidence="1">Belongs to the ATP-dependent AMP-binding enzyme family.</text>
</comment>
<evidence type="ECO:0000256" key="2">
    <source>
        <dbReference type="ARBA" id="ARBA00017625"/>
    </source>
</evidence>
<keyword evidence="3 7" id="KW-0436">Ligase</keyword>
<dbReference type="Pfam" id="PF13193">
    <property type="entry name" value="AMP-binding_C"/>
    <property type="match status" value="1"/>
</dbReference>
<dbReference type="PANTHER" id="PTHR43201:SF5">
    <property type="entry name" value="MEDIUM-CHAIN ACYL-COA LIGASE ACSF2, MITOCHONDRIAL"/>
    <property type="match status" value="1"/>
</dbReference>
<dbReference type="Gene3D" id="3.30.300.30">
    <property type="match status" value="1"/>
</dbReference>
<dbReference type="GO" id="GO:0031956">
    <property type="term" value="F:medium-chain fatty acid-CoA ligase activity"/>
    <property type="evidence" value="ECO:0007669"/>
    <property type="project" value="TreeGrafter"/>
</dbReference>
<sequence>MLEIVKNLQIYAEEQPNVIALQFDDEQLTYAEFYEAIKEALSDYQGLLSATRVGLLSESPMTNMIHYFAVLMQDAVPCFLDASWPMSTIDKLINTYNIQYIAKNDAQLIPTQSLNLKDSFFEEQAQIHNLLHIGFTSGTTGLPKAYYRNEPSWLASYIENEKLLHHDEAIFIAPGPLAHSLSLYTCIYALWSGRTFIGQRHFEASQLMQCIQRQSKSIALFLVPTMLSQLIHMPNKTKTLTSILSSGAKLSSQLFQDVTTTFSQANIIEFFGTSEASFISYNFNQTAPTDSVGQLFPNVTYQLEEQDKDQIGLLHVKSNMTFSGYVNRKVIQPESWIETGDYAYIKDQYLYLVSRKSERLIIGGKNIYPTAVEQRVKQLDGIDEAVMIGEPHTRFGEIAVLVYMGHRELDYLSLRRYLLQTLSRYEVPSKLVKVSALPFTNSGKVARGTLRELYLKGELEV</sequence>
<dbReference type="PROSITE" id="PS00455">
    <property type="entry name" value="AMP_BINDING"/>
    <property type="match status" value="1"/>
</dbReference>
<dbReference type="InterPro" id="IPR042099">
    <property type="entry name" value="ANL_N_sf"/>
</dbReference>
<dbReference type="InterPro" id="IPR020845">
    <property type="entry name" value="AMP-binding_CS"/>
</dbReference>
<evidence type="ECO:0000256" key="1">
    <source>
        <dbReference type="ARBA" id="ARBA00006432"/>
    </source>
</evidence>
<dbReference type="EMBL" id="SRPJ01000007">
    <property type="protein sequence ID" value="TGN24461.1"/>
    <property type="molecule type" value="Genomic_DNA"/>
</dbReference>
<feature type="domain" description="AMP-binding enzyme C-terminal" evidence="6">
    <location>
        <begin position="372"/>
        <end position="444"/>
    </location>
</feature>
<dbReference type="GO" id="GO:0006631">
    <property type="term" value="P:fatty acid metabolic process"/>
    <property type="evidence" value="ECO:0007669"/>
    <property type="project" value="TreeGrafter"/>
</dbReference>
<dbReference type="InterPro" id="IPR000873">
    <property type="entry name" value="AMP-dep_synth/lig_dom"/>
</dbReference>
<accession>A0A4Z1BVJ8</accession>
<evidence type="ECO:0000313" key="8">
    <source>
        <dbReference type="Proteomes" id="UP000297459"/>
    </source>
</evidence>
<dbReference type="InterPro" id="IPR045851">
    <property type="entry name" value="AMP-bd_C_sf"/>
</dbReference>
<dbReference type="PANTHER" id="PTHR43201">
    <property type="entry name" value="ACYL-COA SYNTHETASE"/>
    <property type="match status" value="1"/>
</dbReference>
<dbReference type="Proteomes" id="UP000297459">
    <property type="component" value="Unassembled WGS sequence"/>
</dbReference>
<evidence type="ECO:0000259" key="6">
    <source>
        <dbReference type="Pfam" id="PF13193"/>
    </source>
</evidence>
<evidence type="ECO:0000259" key="5">
    <source>
        <dbReference type="Pfam" id="PF00501"/>
    </source>
</evidence>
<reference evidence="7 8" key="1">
    <citation type="submission" date="2019-04" db="EMBL/GenBank/DDBJ databases">
        <title>Genomic characterization of Staphylococcus petrasii strains.</title>
        <authorList>
            <person name="Vrbovska V."/>
            <person name="Kovarovic V."/>
            <person name="Maslanova I."/>
            <person name="Indrakova A."/>
            <person name="Petras P."/>
            <person name="Sedo O."/>
            <person name="Svec P."/>
            <person name="Fisarova L."/>
            <person name="Sedlacek I."/>
            <person name="Doskar J."/>
            <person name="Pantucek R."/>
        </authorList>
    </citation>
    <scope>NUCLEOTIDE SEQUENCE [LARGE SCALE GENOMIC DNA]</scope>
    <source>
        <strain evidence="7 8">CCM 8529</strain>
    </source>
</reference>
<dbReference type="RefSeq" id="WP_126564941.1">
    <property type="nucleotide sequence ID" value="NZ_BMCY01000013.1"/>
</dbReference>